<keyword evidence="4 5" id="KW-0472">Membrane</keyword>
<evidence type="ECO:0000256" key="1">
    <source>
        <dbReference type="ARBA" id="ARBA00004141"/>
    </source>
</evidence>
<dbReference type="InterPro" id="IPR050997">
    <property type="entry name" value="MAPEG"/>
</dbReference>
<reference evidence="6" key="1">
    <citation type="submission" date="2020-05" db="EMBL/GenBank/DDBJ databases">
        <title>Phylogenomic resolution of chytrid fungi.</title>
        <authorList>
            <person name="Stajich J.E."/>
            <person name="Amses K."/>
            <person name="Simmons R."/>
            <person name="Seto K."/>
            <person name="Myers J."/>
            <person name="Bonds A."/>
            <person name="Quandt C.A."/>
            <person name="Barry K."/>
            <person name="Liu P."/>
            <person name="Grigoriev I."/>
            <person name="Longcore J.E."/>
            <person name="James T.Y."/>
        </authorList>
    </citation>
    <scope>NUCLEOTIDE SEQUENCE</scope>
    <source>
        <strain evidence="6">JEL0476</strain>
    </source>
</reference>
<evidence type="ECO:0000313" key="6">
    <source>
        <dbReference type="EMBL" id="KAJ3222752.1"/>
    </source>
</evidence>
<feature type="transmembrane region" description="Helical" evidence="5">
    <location>
        <begin position="124"/>
        <end position="146"/>
    </location>
</feature>
<evidence type="ECO:0000313" key="7">
    <source>
        <dbReference type="Proteomes" id="UP001211065"/>
    </source>
</evidence>
<evidence type="ECO:0000256" key="4">
    <source>
        <dbReference type="ARBA" id="ARBA00023136"/>
    </source>
</evidence>
<dbReference type="GO" id="GO:0016020">
    <property type="term" value="C:membrane"/>
    <property type="evidence" value="ECO:0007669"/>
    <property type="project" value="UniProtKB-SubCell"/>
</dbReference>
<keyword evidence="3 5" id="KW-1133">Transmembrane helix</keyword>
<dbReference type="GO" id="GO:0004364">
    <property type="term" value="F:glutathione transferase activity"/>
    <property type="evidence" value="ECO:0007669"/>
    <property type="project" value="TreeGrafter"/>
</dbReference>
<name>A0AAD5U633_9FUNG</name>
<dbReference type="AlphaFoldDB" id="A0AAD5U633"/>
<gene>
    <name evidence="6" type="ORF">HK099_001967</name>
</gene>
<dbReference type="GO" id="GO:0005635">
    <property type="term" value="C:nuclear envelope"/>
    <property type="evidence" value="ECO:0007669"/>
    <property type="project" value="TreeGrafter"/>
</dbReference>
<comment type="caution">
    <text evidence="6">The sequence shown here is derived from an EMBL/GenBank/DDBJ whole genome shotgun (WGS) entry which is preliminary data.</text>
</comment>
<evidence type="ECO:0000256" key="5">
    <source>
        <dbReference type="SAM" id="Phobius"/>
    </source>
</evidence>
<evidence type="ECO:0000256" key="2">
    <source>
        <dbReference type="ARBA" id="ARBA00022692"/>
    </source>
</evidence>
<proteinExistence type="predicted"/>
<dbReference type="PANTHER" id="PTHR10250:SF22">
    <property type="entry name" value="MICROSOMAL GLUTATHIONE S-TRANSFERASE"/>
    <property type="match status" value="1"/>
</dbReference>
<comment type="subcellular location">
    <subcellularLocation>
        <location evidence="1">Membrane</location>
        <topology evidence="1">Multi-pass membrane protein</topology>
    </subcellularLocation>
</comment>
<dbReference type="PANTHER" id="PTHR10250">
    <property type="entry name" value="MICROSOMAL GLUTATHIONE S-TRANSFERASE"/>
    <property type="match status" value="1"/>
</dbReference>
<dbReference type="InterPro" id="IPR001129">
    <property type="entry name" value="Membr-assoc_MAPEG"/>
</dbReference>
<organism evidence="6 7">
    <name type="scientific">Clydaea vesicula</name>
    <dbReference type="NCBI Taxonomy" id="447962"/>
    <lineage>
        <taxon>Eukaryota</taxon>
        <taxon>Fungi</taxon>
        <taxon>Fungi incertae sedis</taxon>
        <taxon>Chytridiomycota</taxon>
        <taxon>Chytridiomycota incertae sedis</taxon>
        <taxon>Chytridiomycetes</taxon>
        <taxon>Lobulomycetales</taxon>
        <taxon>Lobulomycetaceae</taxon>
        <taxon>Clydaea</taxon>
    </lineage>
</organism>
<dbReference type="Gene3D" id="1.20.120.550">
    <property type="entry name" value="Membrane associated eicosanoid/glutathione metabolism-like domain"/>
    <property type="match status" value="1"/>
</dbReference>
<dbReference type="InterPro" id="IPR023352">
    <property type="entry name" value="MAPEG-like_dom_sf"/>
</dbReference>
<dbReference type="GO" id="GO:0004602">
    <property type="term" value="F:glutathione peroxidase activity"/>
    <property type="evidence" value="ECO:0007669"/>
    <property type="project" value="TreeGrafter"/>
</dbReference>
<dbReference type="EMBL" id="JADGJW010000161">
    <property type="protein sequence ID" value="KAJ3222752.1"/>
    <property type="molecule type" value="Genomic_DNA"/>
</dbReference>
<keyword evidence="7" id="KW-1185">Reference proteome</keyword>
<protein>
    <recommendedName>
        <fullName evidence="8">Microsomal glutathione S-transferase 3</fullName>
    </recommendedName>
</protein>
<sequence length="160" mass="18235">MSTFTTITFDSSYGYVLFTIVLTQLQCMIAGISVAGQRKKHGVKYPDMGCGIHAMKLKEKDWEEFNNYQRVHYNYLEDLSLITIVTLISSLKFPILSAQLNFAYVIGRYFYGRGYKKSGASGRLFGVLILDVAKLSLICVALYNCYTISGLKYSEIFYKY</sequence>
<dbReference type="Proteomes" id="UP001211065">
    <property type="component" value="Unassembled WGS sequence"/>
</dbReference>
<dbReference type="Pfam" id="PF01124">
    <property type="entry name" value="MAPEG"/>
    <property type="match status" value="1"/>
</dbReference>
<keyword evidence="2 5" id="KW-0812">Transmembrane</keyword>
<evidence type="ECO:0008006" key="8">
    <source>
        <dbReference type="Google" id="ProtNLM"/>
    </source>
</evidence>
<dbReference type="GO" id="GO:0005783">
    <property type="term" value="C:endoplasmic reticulum"/>
    <property type="evidence" value="ECO:0007669"/>
    <property type="project" value="TreeGrafter"/>
</dbReference>
<feature type="transmembrane region" description="Helical" evidence="5">
    <location>
        <begin position="12"/>
        <end position="35"/>
    </location>
</feature>
<feature type="transmembrane region" description="Helical" evidence="5">
    <location>
        <begin position="79"/>
        <end position="104"/>
    </location>
</feature>
<dbReference type="SUPFAM" id="SSF161084">
    <property type="entry name" value="MAPEG domain-like"/>
    <property type="match status" value="1"/>
</dbReference>
<evidence type="ECO:0000256" key="3">
    <source>
        <dbReference type="ARBA" id="ARBA00022989"/>
    </source>
</evidence>
<accession>A0AAD5U633</accession>